<organism evidence="1 2">
    <name type="scientific">phage PKM.Lu.22.1</name>
    <dbReference type="NCBI Taxonomy" id="3049197"/>
    <lineage>
        <taxon>Viruses</taxon>
        <taxon>Duplodnaviria</taxon>
        <taxon>Heunggongvirae</taxon>
        <taxon>Uroviricota</taxon>
        <taxon>Caudoviricetes</taxon>
        <taxon>Grimontviridae</taxon>
    </lineage>
</organism>
<name>A0AAF0KZF8_9CAUD</name>
<proteinExistence type="predicted"/>
<accession>A0AAF0KZF8</accession>
<reference evidence="1" key="1">
    <citation type="submission" date="2023-04" db="EMBL/GenBank/DDBJ databases">
        <title>Isolation and Characterization of Novel Plasmid-specific Phages Infecting Bacteria Carrying Diverse Conjugative Plasmids.</title>
        <authorList>
            <person name="Parra B."/>
            <person name="Cockx B."/>
            <person name="Lutz V.T."/>
            <person name="Bronsted L."/>
            <person name="Smets B.F."/>
            <person name="Dechesne A."/>
        </authorList>
    </citation>
    <scope>NUCLEOTIDE SEQUENCE</scope>
</reference>
<sequence>MPLMRLRNVGKTGVTTDIPSYDLKPSDWSWANNVRFQADRVQKVGGSKAALTRLMPQEHPLGVVQWPLTESLLYGTWKPGTSKGSLWVARGNSHENISKRASVGSTPFEYECSPEYSWDYTTLSNTVIFNTRLSDPQGIKNGQAYFSDLPGWGKPTSSTTANWKANRIRAFKNYLLCMGMWENGVEFPQRVRWSDVAMVGSLPSNWYENDQTKDGGFNDLTDSLSHIIDGRPLRDSFVVYTNRDTFIMDYVGGTMVFNFRKIFSDSGMLAPNCCVEFEGQHFVISEDDIFVHNGSTRRSVATGRVKDYLMAQIASNNHEATRVYAYPARKEIWITYVSDGNTPSNADDKVWSCDKAAIWSWQYDTWSFTDLPNIYDIGIGLSPETDSRFWYDSEFVPTPEDPTQYGDYPWEDPKIPEDIWKNKVQGFTRHVMFGASSDMCFYNLDNGYYWEKYDAVSKTISKVPVVCELERSALDFDEQEPDISYHKWWRAVYPQMGGTGTVRFYVGGSNSPNGEPVWDSWQDFDIELDSKVDCFSNYRYPAIKLLDSTEGEWSMVGYDVEYFKEGNR</sequence>
<dbReference type="EMBL" id="OQ829281">
    <property type="protein sequence ID" value="WHS68277.1"/>
    <property type="molecule type" value="Genomic_DNA"/>
</dbReference>
<evidence type="ECO:0000313" key="1">
    <source>
        <dbReference type="EMBL" id="WHS68277.1"/>
    </source>
</evidence>
<dbReference type="Proteomes" id="UP001223176">
    <property type="component" value="Segment"/>
</dbReference>
<evidence type="ECO:0000313" key="2">
    <source>
        <dbReference type="Proteomes" id="UP001223176"/>
    </source>
</evidence>
<protein>
    <submittedName>
        <fullName evidence="1">Uncharacterized protein</fullName>
    </submittedName>
</protein>
<keyword evidence="2" id="KW-1185">Reference proteome</keyword>